<proteinExistence type="predicted"/>
<keyword evidence="2" id="KW-0479">Metal-binding</keyword>
<dbReference type="Gene3D" id="3.60.21.10">
    <property type="match status" value="1"/>
</dbReference>
<dbReference type="STRING" id="2903.R1CZI8"/>
<evidence type="ECO:0000256" key="3">
    <source>
        <dbReference type="ARBA" id="ARBA00022801"/>
    </source>
</evidence>
<sequence length="105" mass="11695">MADAHVSSRDVDEHISSLKQCKIISEDAVKALCEKAKEILMEESNVHHVPIPAVVVGDIHGQFYDLLELFDVGGQVPSVNYVFMGDFVDRGYYSVETFLLLLALK</sequence>
<evidence type="ECO:0000259" key="5">
    <source>
        <dbReference type="Pfam" id="PF00149"/>
    </source>
</evidence>
<dbReference type="InterPro" id="IPR029052">
    <property type="entry name" value="Metallo-depent_PP-like"/>
</dbReference>
<dbReference type="PANTHER" id="PTHR45619">
    <property type="entry name" value="SERINE/THREONINE-PROTEIN PHOSPHATASE PP2A-RELATED"/>
    <property type="match status" value="1"/>
</dbReference>
<dbReference type="HOGENOM" id="CLU_004962_0_9_1"/>
<keyword evidence="7" id="KW-1185">Reference proteome</keyword>
<evidence type="ECO:0000256" key="1">
    <source>
        <dbReference type="ARBA" id="ARBA00013081"/>
    </source>
</evidence>
<reference evidence="7" key="1">
    <citation type="journal article" date="2013" name="Nature">
        <title>Pan genome of the phytoplankton Emiliania underpins its global distribution.</title>
        <authorList>
            <person name="Read B.A."/>
            <person name="Kegel J."/>
            <person name="Klute M.J."/>
            <person name="Kuo A."/>
            <person name="Lefebvre S.C."/>
            <person name="Maumus F."/>
            <person name="Mayer C."/>
            <person name="Miller J."/>
            <person name="Monier A."/>
            <person name="Salamov A."/>
            <person name="Young J."/>
            <person name="Aguilar M."/>
            <person name="Claverie J.M."/>
            <person name="Frickenhaus S."/>
            <person name="Gonzalez K."/>
            <person name="Herman E.K."/>
            <person name="Lin Y.C."/>
            <person name="Napier J."/>
            <person name="Ogata H."/>
            <person name="Sarno A.F."/>
            <person name="Shmutz J."/>
            <person name="Schroeder D."/>
            <person name="de Vargas C."/>
            <person name="Verret F."/>
            <person name="von Dassow P."/>
            <person name="Valentin K."/>
            <person name="Van de Peer Y."/>
            <person name="Wheeler G."/>
            <person name="Dacks J.B."/>
            <person name="Delwiche C.F."/>
            <person name="Dyhrman S.T."/>
            <person name="Glockner G."/>
            <person name="John U."/>
            <person name="Richards T."/>
            <person name="Worden A.Z."/>
            <person name="Zhang X."/>
            <person name="Grigoriev I.V."/>
            <person name="Allen A.E."/>
            <person name="Bidle K."/>
            <person name="Borodovsky M."/>
            <person name="Bowler C."/>
            <person name="Brownlee C."/>
            <person name="Cock J.M."/>
            <person name="Elias M."/>
            <person name="Gladyshev V.N."/>
            <person name="Groth M."/>
            <person name="Guda C."/>
            <person name="Hadaegh A."/>
            <person name="Iglesias-Rodriguez M.D."/>
            <person name="Jenkins J."/>
            <person name="Jones B.M."/>
            <person name="Lawson T."/>
            <person name="Leese F."/>
            <person name="Lindquist E."/>
            <person name="Lobanov A."/>
            <person name="Lomsadze A."/>
            <person name="Malik S.B."/>
            <person name="Marsh M.E."/>
            <person name="Mackinder L."/>
            <person name="Mock T."/>
            <person name="Mueller-Roeber B."/>
            <person name="Pagarete A."/>
            <person name="Parker M."/>
            <person name="Probert I."/>
            <person name="Quesneville H."/>
            <person name="Raines C."/>
            <person name="Rensing S.A."/>
            <person name="Riano-Pachon D.M."/>
            <person name="Richier S."/>
            <person name="Rokitta S."/>
            <person name="Shiraiwa Y."/>
            <person name="Soanes D.M."/>
            <person name="van der Giezen M."/>
            <person name="Wahlund T.M."/>
            <person name="Williams B."/>
            <person name="Wilson W."/>
            <person name="Wolfe G."/>
            <person name="Wurch L.L."/>
        </authorList>
    </citation>
    <scope>NUCLEOTIDE SEQUENCE</scope>
</reference>
<dbReference type="Pfam" id="PF00149">
    <property type="entry name" value="Metallophos"/>
    <property type="match status" value="1"/>
</dbReference>
<dbReference type="GO" id="GO:0004722">
    <property type="term" value="F:protein serine/threonine phosphatase activity"/>
    <property type="evidence" value="ECO:0007669"/>
    <property type="project" value="UniProtKB-EC"/>
</dbReference>
<dbReference type="KEGG" id="ehx:EMIHUDRAFT_125054"/>
<dbReference type="Proteomes" id="UP000013827">
    <property type="component" value="Unassembled WGS sequence"/>
</dbReference>
<keyword evidence="4" id="KW-0464">Manganese</keyword>
<dbReference type="InterPro" id="IPR004843">
    <property type="entry name" value="Calcineurin-like_PHP"/>
</dbReference>
<dbReference type="PaxDb" id="2903-EOD07805"/>
<accession>A0A0D3I970</accession>
<evidence type="ECO:0000256" key="4">
    <source>
        <dbReference type="ARBA" id="ARBA00023211"/>
    </source>
</evidence>
<protein>
    <recommendedName>
        <fullName evidence="1">protein-serine/threonine phosphatase</fullName>
        <ecNumber evidence="1">3.1.3.16</ecNumber>
    </recommendedName>
</protein>
<dbReference type="AlphaFoldDB" id="A0A0D3I970"/>
<reference evidence="6" key="2">
    <citation type="submission" date="2024-10" db="UniProtKB">
        <authorList>
            <consortium name="EnsemblProtists"/>
        </authorList>
    </citation>
    <scope>IDENTIFICATION</scope>
</reference>
<dbReference type="eggNOG" id="KOG0372">
    <property type="taxonomic scope" value="Eukaryota"/>
</dbReference>
<evidence type="ECO:0000256" key="2">
    <source>
        <dbReference type="ARBA" id="ARBA00022723"/>
    </source>
</evidence>
<evidence type="ECO:0000313" key="7">
    <source>
        <dbReference type="Proteomes" id="UP000013827"/>
    </source>
</evidence>
<dbReference type="InterPro" id="IPR047129">
    <property type="entry name" value="PPA2-like"/>
</dbReference>
<dbReference type="EC" id="3.1.3.16" evidence="1"/>
<dbReference type="RefSeq" id="XP_005760234.1">
    <property type="nucleotide sequence ID" value="XM_005760177.1"/>
</dbReference>
<dbReference type="InterPro" id="IPR006186">
    <property type="entry name" value="Ser/Thr-sp_prot-phosphatase"/>
</dbReference>
<organism evidence="6 7">
    <name type="scientific">Emiliania huxleyi (strain CCMP1516)</name>
    <dbReference type="NCBI Taxonomy" id="280463"/>
    <lineage>
        <taxon>Eukaryota</taxon>
        <taxon>Haptista</taxon>
        <taxon>Haptophyta</taxon>
        <taxon>Prymnesiophyceae</taxon>
        <taxon>Isochrysidales</taxon>
        <taxon>Noelaerhabdaceae</taxon>
        <taxon>Emiliania</taxon>
    </lineage>
</organism>
<feature type="domain" description="Calcineurin-like phosphoesterase" evidence="5">
    <location>
        <begin position="52"/>
        <end position="103"/>
    </location>
</feature>
<evidence type="ECO:0000313" key="6">
    <source>
        <dbReference type="EnsemblProtists" id="EOD07805"/>
    </source>
</evidence>
<name>A0A0D3I970_EMIH1</name>
<dbReference type="PRINTS" id="PR00114">
    <property type="entry name" value="STPHPHTASE"/>
</dbReference>
<keyword evidence="3" id="KW-0378">Hydrolase</keyword>
<dbReference type="EnsemblProtists" id="EOD07805">
    <property type="protein sequence ID" value="EOD07805"/>
    <property type="gene ID" value="EMIHUDRAFT_125054"/>
</dbReference>
<dbReference type="GeneID" id="17253956"/>
<dbReference type="SUPFAM" id="SSF56300">
    <property type="entry name" value="Metallo-dependent phosphatases"/>
    <property type="match status" value="1"/>
</dbReference>
<dbReference type="GO" id="GO:0046872">
    <property type="term" value="F:metal ion binding"/>
    <property type="evidence" value="ECO:0007669"/>
    <property type="project" value="UniProtKB-KW"/>
</dbReference>